<evidence type="ECO:0000259" key="2">
    <source>
        <dbReference type="PROSITE" id="PS50887"/>
    </source>
</evidence>
<dbReference type="Gene3D" id="3.30.70.270">
    <property type="match status" value="1"/>
</dbReference>
<dbReference type="InterPro" id="IPR043128">
    <property type="entry name" value="Rev_trsase/Diguanyl_cyclase"/>
</dbReference>
<dbReference type="Proteomes" id="UP000192569">
    <property type="component" value="Chromosome I"/>
</dbReference>
<dbReference type="NCBIfam" id="TIGR00254">
    <property type="entry name" value="GGDEF"/>
    <property type="match status" value="1"/>
</dbReference>
<keyword evidence="1" id="KW-1133">Transmembrane helix</keyword>
<evidence type="ECO:0000256" key="1">
    <source>
        <dbReference type="SAM" id="Phobius"/>
    </source>
</evidence>
<evidence type="ECO:0000313" key="4">
    <source>
        <dbReference type="Proteomes" id="UP000192569"/>
    </source>
</evidence>
<name>A0A1W1VEF4_9FIRM</name>
<dbReference type="GO" id="GO:0052621">
    <property type="term" value="F:diguanylate cyclase activity"/>
    <property type="evidence" value="ECO:0007669"/>
    <property type="project" value="TreeGrafter"/>
</dbReference>
<keyword evidence="1" id="KW-0472">Membrane</keyword>
<dbReference type="InterPro" id="IPR000160">
    <property type="entry name" value="GGDEF_dom"/>
</dbReference>
<dbReference type="SMART" id="SM00267">
    <property type="entry name" value="GGDEF"/>
    <property type="match status" value="1"/>
</dbReference>
<dbReference type="CDD" id="cd01949">
    <property type="entry name" value="GGDEF"/>
    <property type="match status" value="1"/>
</dbReference>
<organism evidence="3 4">
    <name type="scientific">Thermanaeromonas toyohensis ToBE</name>
    <dbReference type="NCBI Taxonomy" id="698762"/>
    <lineage>
        <taxon>Bacteria</taxon>
        <taxon>Bacillati</taxon>
        <taxon>Bacillota</taxon>
        <taxon>Clostridia</taxon>
        <taxon>Neomoorellales</taxon>
        <taxon>Neomoorellaceae</taxon>
        <taxon>Thermanaeromonas</taxon>
    </lineage>
</organism>
<feature type="transmembrane region" description="Helical" evidence="1">
    <location>
        <begin position="12"/>
        <end position="36"/>
    </location>
</feature>
<reference evidence="3 4" key="1">
    <citation type="submission" date="2017-04" db="EMBL/GenBank/DDBJ databases">
        <authorList>
            <person name="Afonso C.L."/>
            <person name="Miller P.J."/>
            <person name="Scott M.A."/>
            <person name="Spackman E."/>
            <person name="Goraichik I."/>
            <person name="Dimitrov K.M."/>
            <person name="Suarez D.L."/>
            <person name="Swayne D.E."/>
        </authorList>
    </citation>
    <scope>NUCLEOTIDE SEQUENCE [LARGE SCALE GENOMIC DNA]</scope>
    <source>
        <strain evidence="3 4">ToBE</strain>
    </source>
</reference>
<dbReference type="STRING" id="698762.SAMN00808754_0504"/>
<evidence type="ECO:0000313" key="3">
    <source>
        <dbReference type="EMBL" id="SMB91696.1"/>
    </source>
</evidence>
<dbReference type="PANTHER" id="PTHR45138">
    <property type="entry name" value="REGULATORY COMPONENTS OF SENSORY TRANSDUCTION SYSTEM"/>
    <property type="match status" value="1"/>
</dbReference>
<dbReference type="PROSITE" id="PS50887">
    <property type="entry name" value="GGDEF"/>
    <property type="match status" value="1"/>
</dbReference>
<dbReference type="RefSeq" id="WP_172839014.1">
    <property type="nucleotide sequence ID" value="NZ_LT838272.1"/>
</dbReference>
<keyword evidence="1" id="KW-0812">Transmembrane</keyword>
<accession>A0A1W1VEF4</accession>
<proteinExistence type="predicted"/>
<dbReference type="InterPro" id="IPR050469">
    <property type="entry name" value="Diguanylate_Cyclase"/>
</dbReference>
<protein>
    <submittedName>
        <fullName evidence="3">Diguanylate cyclase (GGDEF) domain-containing protein</fullName>
    </submittedName>
</protein>
<dbReference type="SUPFAM" id="SSF55073">
    <property type="entry name" value="Nucleotide cyclase"/>
    <property type="match status" value="1"/>
</dbReference>
<dbReference type="PANTHER" id="PTHR45138:SF9">
    <property type="entry name" value="DIGUANYLATE CYCLASE DGCM-RELATED"/>
    <property type="match status" value="1"/>
</dbReference>
<dbReference type="AlphaFoldDB" id="A0A1W1VEF4"/>
<dbReference type="EMBL" id="LT838272">
    <property type="protein sequence ID" value="SMB91696.1"/>
    <property type="molecule type" value="Genomic_DNA"/>
</dbReference>
<dbReference type="Pfam" id="PF00990">
    <property type="entry name" value="GGDEF"/>
    <property type="match status" value="1"/>
</dbReference>
<feature type="domain" description="GGDEF" evidence="2">
    <location>
        <begin position="78"/>
        <end position="209"/>
    </location>
</feature>
<dbReference type="InterPro" id="IPR029787">
    <property type="entry name" value="Nucleotide_cyclase"/>
</dbReference>
<sequence length="209" mass="23458">MEGIFAVGTYPWVLGGVLFYTLGAVLSLAGVYFFFLDVERTIAHLKKEAETDFLTGLYNRKYFIKRLEDTLYKYPSHGRFAVAILDLDNMKEINDRLGHQKGDEVLKAVGGALKKSVGPEDIVARYGGDEFAILFRSDGPEVKKFPERLAENLVFKIPGIGEIPVSISVGLAFYPDDGQESGTLVAVADRRMYKHKLNLHKEKDKMVYT</sequence>
<keyword evidence="4" id="KW-1185">Reference proteome</keyword>
<gene>
    <name evidence="3" type="ORF">SAMN00808754_0504</name>
</gene>